<dbReference type="EMBL" id="AZQP01000044">
    <property type="protein sequence ID" value="EYE87632.1"/>
    <property type="molecule type" value="Genomic_DNA"/>
</dbReference>
<feature type="transmembrane region" description="Helical" evidence="1">
    <location>
        <begin position="12"/>
        <end position="29"/>
    </location>
</feature>
<organism evidence="2 3">
    <name type="scientific">Fervidicella metallireducens AeB</name>
    <dbReference type="NCBI Taxonomy" id="1403537"/>
    <lineage>
        <taxon>Bacteria</taxon>
        <taxon>Bacillati</taxon>
        <taxon>Bacillota</taxon>
        <taxon>Clostridia</taxon>
        <taxon>Eubacteriales</taxon>
        <taxon>Clostridiaceae</taxon>
        <taxon>Fervidicella</taxon>
    </lineage>
</organism>
<evidence type="ECO:0000313" key="2">
    <source>
        <dbReference type="EMBL" id="EYE87632.1"/>
    </source>
</evidence>
<reference evidence="2 3" key="1">
    <citation type="journal article" date="2014" name="Genome Announc.">
        <title>Draft Genome Sequence of Fervidicella metallireducens Strain AeBT, an Iron-Reducing Thermoanaerobe from the Great Artesian Basin.</title>
        <authorList>
            <person name="Patel B.K."/>
        </authorList>
    </citation>
    <scope>NUCLEOTIDE SEQUENCE [LARGE SCALE GENOMIC DNA]</scope>
    <source>
        <strain evidence="2 3">AeB</strain>
    </source>
</reference>
<accession>A0A017RSL5</accession>
<keyword evidence="1" id="KW-1133">Transmembrane helix</keyword>
<sequence length="61" mass="7044">MSKVKEENFQRATAVVMVTLFLSRILGFVREMIIAKIYGRGIETDAFFAAFTIPDMMFDYL</sequence>
<evidence type="ECO:0000313" key="3">
    <source>
        <dbReference type="Proteomes" id="UP000019681"/>
    </source>
</evidence>
<name>A0A017RSL5_9CLOT</name>
<proteinExistence type="predicted"/>
<keyword evidence="1" id="KW-0472">Membrane</keyword>
<dbReference type="AlphaFoldDB" id="A0A017RSL5"/>
<dbReference type="GO" id="GO:0005886">
    <property type="term" value="C:plasma membrane"/>
    <property type="evidence" value="ECO:0007669"/>
    <property type="project" value="TreeGrafter"/>
</dbReference>
<gene>
    <name evidence="2" type="ORF">Q428_12220</name>
</gene>
<dbReference type="GO" id="GO:0034204">
    <property type="term" value="P:lipid translocation"/>
    <property type="evidence" value="ECO:0007669"/>
    <property type="project" value="TreeGrafter"/>
</dbReference>
<dbReference type="PANTHER" id="PTHR47019">
    <property type="entry name" value="LIPID II FLIPPASE MURJ"/>
    <property type="match status" value="1"/>
</dbReference>
<dbReference type="PANTHER" id="PTHR47019:SF1">
    <property type="entry name" value="LIPID II FLIPPASE MURJ"/>
    <property type="match status" value="1"/>
</dbReference>
<dbReference type="STRING" id="1403537.Q428_12220"/>
<evidence type="ECO:0000256" key="1">
    <source>
        <dbReference type="SAM" id="Phobius"/>
    </source>
</evidence>
<keyword evidence="3" id="KW-1185">Reference proteome</keyword>
<keyword evidence="1" id="KW-0812">Transmembrane</keyword>
<dbReference type="GO" id="GO:0015648">
    <property type="term" value="F:lipid-linked peptidoglycan transporter activity"/>
    <property type="evidence" value="ECO:0007669"/>
    <property type="project" value="TreeGrafter"/>
</dbReference>
<dbReference type="Proteomes" id="UP000019681">
    <property type="component" value="Unassembled WGS sequence"/>
</dbReference>
<comment type="caution">
    <text evidence="2">The sequence shown here is derived from an EMBL/GenBank/DDBJ whole genome shotgun (WGS) entry which is preliminary data.</text>
</comment>
<dbReference type="RefSeq" id="WP_051515145.1">
    <property type="nucleotide sequence ID" value="NZ_AZQP01000044.1"/>
</dbReference>
<dbReference type="InterPro" id="IPR051050">
    <property type="entry name" value="Lipid_II_flippase_MurJ/MviN"/>
</dbReference>
<protein>
    <recommendedName>
        <fullName evidence="4">Murein biosynthesis integral membrane protein MurJ</fullName>
    </recommendedName>
</protein>
<evidence type="ECO:0008006" key="4">
    <source>
        <dbReference type="Google" id="ProtNLM"/>
    </source>
</evidence>
<dbReference type="GO" id="GO:0009252">
    <property type="term" value="P:peptidoglycan biosynthetic process"/>
    <property type="evidence" value="ECO:0007669"/>
    <property type="project" value="TreeGrafter"/>
</dbReference>
<dbReference type="OrthoDB" id="9804143at2"/>